<dbReference type="InterPro" id="IPR029341">
    <property type="entry name" value="FAM21/CAPZIP"/>
</dbReference>
<feature type="region of interest" description="Disordered" evidence="1">
    <location>
        <begin position="168"/>
        <end position="236"/>
    </location>
</feature>
<feature type="compositionally biased region" description="Low complexity" evidence="1">
    <location>
        <begin position="760"/>
        <end position="770"/>
    </location>
</feature>
<evidence type="ECO:0000313" key="4">
    <source>
        <dbReference type="Proteomes" id="UP001153954"/>
    </source>
</evidence>
<feature type="region of interest" description="Disordered" evidence="1">
    <location>
        <begin position="691"/>
        <end position="773"/>
    </location>
</feature>
<protein>
    <recommendedName>
        <fullName evidence="2">FAM21/CAPZIP domain-containing protein</fullName>
    </recommendedName>
</protein>
<feature type="compositionally biased region" description="Basic and acidic residues" evidence="1">
    <location>
        <begin position="1131"/>
        <end position="1146"/>
    </location>
</feature>
<reference evidence="3" key="1">
    <citation type="submission" date="2022-03" db="EMBL/GenBank/DDBJ databases">
        <authorList>
            <person name="Tunstrom K."/>
        </authorList>
    </citation>
    <scope>NUCLEOTIDE SEQUENCE</scope>
</reference>
<gene>
    <name evidence="3" type="ORF">EEDITHA_LOCUS16622</name>
</gene>
<proteinExistence type="predicted"/>
<feature type="compositionally biased region" description="Basic and acidic residues" evidence="1">
    <location>
        <begin position="1033"/>
        <end position="1066"/>
    </location>
</feature>
<feature type="region of interest" description="Disordered" evidence="1">
    <location>
        <begin position="1125"/>
        <end position="1209"/>
    </location>
</feature>
<feature type="compositionally biased region" description="Basic residues" evidence="1">
    <location>
        <begin position="1147"/>
        <end position="1157"/>
    </location>
</feature>
<evidence type="ECO:0000256" key="1">
    <source>
        <dbReference type="SAM" id="MobiDB-lite"/>
    </source>
</evidence>
<keyword evidence="4" id="KW-1185">Reference proteome</keyword>
<feature type="domain" description="FAM21/CAPZIP" evidence="2">
    <location>
        <begin position="1068"/>
        <end position="1178"/>
    </location>
</feature>
<feature type="region of interest" description="Disordered" evidence="1">
    <location>
        <begin position="333"/>
        <end position="436"/>
    </location>
</feature>
<dbReference type="EMBL" id="CAKOGL010000024">
    <property type="protein sequence ID" value="CAH2101914.1"/>
    <property type="molecule type" value="Genomic_DNA"/>
</dbReference>
<feature type="region of interest" description="Disordered" evidence="1">
    <location>
        <begin position="1084"/>
        <end position="1113"/>
    </location>
</feature>
<name>A0AAU9UQH6_EUPED</name>
<accession>A0AAU9UQH6</accession>
<feature type="compositionally biased region" description="Basic and acidic residues" evidence="1">
    <location>
        <begin position="426"/>
        <end position="436"/>
    </location>
</feature>
<feature type="compositionally biased region" description="Basic and acidic residues" evidence="1">
    <location>
        <begin position="1182"/>
        <end position="1193"/>
    </location>
</feature>
<feature type="compositionally biased region" description="Basic and acidic residues" evidence="1">
    <location>
        <begin position="720"/>
        <end position="757"/>
    </location>
</feature>
<evidence type="ECO:0000313" key="3">
    <source>
        <dbReference type="EMBL" id="CAH2101914.1"/>
    </source>
</evidence>
<comment type="caution">
    <text evidence="3">The sequence shown here is derived from an EMBL/GenBank/DDBJ whole genome shotgun (WGS) entry which is preliminary data.</text>
</comment>
<dbReference type="Pfam" id="PF15255">
    <property type="entry name" value="CAP-ZIP_m"/>
    <property type="match status" value="1"/>
</dbReference>
<feature type="compositionally biased region" description="Low complexity" evidence="1">
    <location>
        <begin position="212"/>
        <end position="225"/>
    </location>
</feature>
<feature type="region of interest" description="Disordered" evidence="1">
    <location>
        <begin position="1353"/>
        <end position="1400"/>
    </location>
</feature>
<feature type="compositionally biased region" description="Acidic residues" evidence="1">
    <location>
        <begin position="188"/>
        <end position="198"/>
    </location>
</feature>
<sequence length="1400" mass="157993">MEAATESLRKAAPNWTLDGDKQLLGMLQQIHQSIMTKCQEANTKLDAMVDALDTASIDLQNVNNKFMALSNSQFVESRVYDDDVDIKSEEDTTKKQEIPQVVPESDLQKVKRCLQQLEMMHEPVLILDSDSSDDEESSMVLKPKDIYAHRPLPHIIGSQAWKNKWHAGLLPEDSDSDNDSSLSKRDEEEQYSDSEPEVAVDVTDKQAQRTISSSSMESEVLSRSSQPVASPAEVAAELARRLAGPPKAPAAEPQTMLPPEPIRKVYGIDKPLPATVFPTEPPPLDTYDSDKYSEDDDIFAELHRKPHQNSYRDTQKSNFANNIVDELFGDSADIGNVVPDYVQDNDTRDDSPLFDDVSSSNKDKHTNEQTPSTDTNIKKPVGGISLFGSNKGAESIGAAILKRHQRKSSSDDDANDETQTKPMIQPEKDNKKIIEDLFTKPTVKKKDTGKKISEKIDNVKPIDKVDSVKPKESKVDLFSDNLFDDIDDIFTTNVTKPKNDKNTKSIFDDDDLFADIIETDKLKDKKDKKDAKSIFDSDDDLFNDNDKNITANENQTISKLNASTSETINIKPNTFTSQEVSKETENKKVKSIFDDDSDDDLFSDIKVIKSDAKNELIKGKDIKVVDHKTESNILSGDNLFSNSSNSNVNKNIISSKLNTVSKQLQSPNLFDDEDDDDDDLFGVNTEQNVKSILKTPQSSESKNNFNSGEKDELYNSVDTNVEKNKNDTNKESKNISDSEEKDEIHNSFDTNMEKNKSDTNNSINESSNSEEIPETLRQNIISDVKESTQTIPSTSNDKNLDENNTKINVKEDEIILQENNEDLHEKEVKTTENREATIELNKDATKDIDITEAGALFSEQIVPESSEPDIFNDIFNSIPPAFEKPNESKKSKNVNALFDDDSDDESLFFKKNDVISDEKPDLDYSSDRFKIFHDEPPDIDVDFSQKPLKTTNISNEKHIDDLFNEMPTMINEIKEKAAPEKKDSNIHENEPVKTIDITKLLEENSKKQEVNISLLLEEERDEFDSDGTNYTKTETKVEQTIHNIEHNKSEENENRDTQISEEDSTKKSIGKIKPVNLNINVHTLLPGASPKKSKTNEEMDGQILSTDNDFIKDYPNTETKMVKSVSFEGDPDSKVLDNKLSKERAKIQVKRRPSTRRARLEAVRKSGMDFRSDSTDNSSSLEEPKPKITEDRTNSPVTPDISIKDNENIDSEKLHAHIDNTIVHKTKTDFVSKTEQKPEVISKVVYILHDEDIFSDAAQNIPKIDNLSNNNTENAKEINLKNETLRDKDIKVETKDRKPLFDDLSDEELFGKKPVQKVKEKLFDSDSDEELFSKKEKGIKQKKELARVSLFDDDSDDDLFSSKTTKVSEIKPGPKQNHSTNKPTETVFEDPLSMLGDDES</sequence>
<feature type="compositionally biased region" description="Polar residues" evidence="1">
    <location>
        <begin position="691"/>
        <end position="707"/>
    </location>
</feature>
<evidence type="ECO:0000259" key="2">
    <source>
        <dbReference type="Pfam" id="PF15255"/>
    </source>
</evidence>
<organism evidence="3 4">
    <name type="scientific">Euphydryas editha</name>
    <name type="common">Edith's checkerspot</name>
    <dbReference type="NCBI Taxonomy" id="104508"/>
    <lineage>
        <taxon>Eukaryota</taxon>
        <taxon>Metazoa</taxon>
        <taxon>Ecdysozoa</taxon>
        <taxon>Arthropoda</taxon>
        <taxon>Hexapoda</taxon>
        <taxon>Insecta</taxon>
        <taxon>Pterygota</taxon>
        <taxon>Neoptera</taxon>
        <taxon>Endopterygota</taxon>
        <taxon>Lepidoptera</taxon>
        <taxon>Glossata</taxon>
        <taxon>Ditrysia</taxon>
        <taxon>Papilionoidea</taxon>
        <taxon>Nymphalidae</taxon>
        <taxon>Nymphalinae</taxon>
        <taxon>Euphydryas</taxon>
    </lineage>
</organism>
<feature type="region of interest" description="Disordered" evidence="1">
    <location>
        <begin position="273"/>
        <end position="292"/>
    </location>
</feature>
<feature type="region of interest" description="Disordered" evidence="1">
    <location>
        <begin position="1021"/>
        <end position="1071"/>
    </location>
</feature>
<dbReference type="Proteomes" id="UP001153954">
    <property type="component" value="Unassembled WGS sequence"/>
</dbReference>
<feature type="compositionally biased region" description="Basic and acidic residues" evidence="1">
    <location>
        <begin position="1158"/>
        <end position="1174"/>
    </location>
</feature>